<protein>
    <submittedName>
        <fullName evidence="4">Signal transducer regulating beta-lactamase production, contains metallopeptidase domain</fullName>
    </submittedName>
</protein>
<dbReference type="InterPro" id="IPR008756">
    <property type="entry name" value="Peptidase_M56"/>
</dbReference>
<evidence type="ECO:0000259" key="3">
    <source>
        <dbReference type="Pfam" id="PF05569"/>
    </source>
</evidence>
<dbReference type="Pfam" id="PF05569">
    <property type="entry name" value="Peptidase_M56"/>
    <property type="match status" value="1"/>
</dbReference>
<keyword evidence="2" id="KW-0472">Membrane</keyword>
<organism evidence="4 5">
    <name type="scientific">Frateuria terrea</name>
    <dbReference type="NCBI Taxonomy" id="529704"/>
    <lineage>
        <taxon>Bacteria</taxon>
        <taxon>Pseudomonadati</taxon>
        <taxon>Pseudomonadota</taxon>
        <taxon>Gammaproteobacteria</taxon>
        <taxon>Lysobacterales</taxon>
        <taxon>Rhodanobacteraceae</taxon>
        <taxon>Frateuria</taxon>
    </lineage>
</organism>
<accession>A0A1H6SD48</accession>
<feature type="compositionally biased region" description="Pro residues" evidence="1">
    <location>
        <begin position="376"/>
        <end position="402"/>
    </location>
</feature>
<feature type="transmembrane region" description="Helical" evidence="2">
    <location>
        <begin position="315"/>
        <end position="332"/>
    </location>
</feature>
<proteinExistence type="predicted"/>
<feature type="region of interest" description="Disordered" evidence="1">
    <location>
        <begin position="534"/>
        <end position="555"/>
    </location>
</feature>
<sequence>MATPAALLDVLSSRLLWTSAQACLLIGTVALACRLLPRLPAATRCALWWLVGAQLVLGLAWHDPLQLRWLPAPTTAAISVAPPAPVMTLPLVTRSAPTPATPITTPAATAFPWLQLLLALWLGGVLLQLALVARQAWRAAQARHAARPAPPDWQAACQVQARQLGLRRVPRLAFSSAIASPQVLGAWHPLVLFPAHAHLSDEETAMAIAHELAHLRRGDLWLGWVPALAQRLFFFHPLVAWAMREYALSREAACDARALACTGGEPQAYGRLLLRLGVATPLPSSLAGASPTFHNLKRRLTMLQHIEATSRRSRGWLLLVAIATAGVLPYRVTAGIATAPASHAQATPAPAPAPSPAPAALPAPAAQPATGVAHRIPPPPPAPPAPPPPPPPAPPAPPPPPVLTGFPGHHVHVDTDPDARSGLAIFDGDTTIINGNDADVSAARRLRDGDKPLVWFRHADKTYVVHDEALVARAKTIYAPVTDMATEQGRLAGEQGRLAGRQAGLAARDAAFAREQAELAGEAAELAAQAVEVGTGSDEAAERARESRRQSIEQRQARLEQRRAAVQKEIAAQQHELEAQQAAFQRQQQTLSQRQQDVSRKAEQQMQQLLEEAIRSGKAQPVRAS</sequence>
<keyword evidence="2" id="KW-1133">Transmembrane helix</keyword>
<evidence type="ECO:0000313" key="4">
    <source>
        <dbReference type="EMBL" id="SEI65851.1"/>
    </source>
</evidence>
<dbReference type="STRING" id="529704.SAMN02927913_1275"/>
<dbReference type="CDD" id="cd07341">
    <property type="entry name" value="M56_BlaR1_MecR1_like"/>
    <property type="match status" value="1"/>
</dbReference>
<keyword evidence="5" id="KW-1185">Reference proteome</keyword>
<dbReference type="InterPro" id="IPR052173">
    <property type="entry name" value="Beta-lactam_resp_regulator"/>
</dbReference>
<name>A0A1H6SD48_9GAMM</name>
<evidence type="ECO:0000256" key="2">
    <source>
        <dbReference type="SAM" id="Phobius"/>
    </source>
</evidence>
<dbReference type="RefSeq" id="WP_091335007.1">
    <property type="nucleotide sequence ID" value="NZ_FNYC01000002.1"/>
</dbReference>
<evidence type="ECO:0000256" key="1">
    <source>
        <dbReference type="SAM" id="MobiDB-lite"/>
    </source>
</evidence>
<feature type="transmembrane region" description="Helical" evidence="2">
    <location>
        <begin position="45"/>
        <end position="62"/>
    </location>
</feature>
<dbReference type="OrthoDB" id="15218at2"/>
<evidence type="ECO:0000313" key="5">
    <source>
        <dbReference type="Proteomes" id="UP000199420"/>
    </source>
</evidence>
<gene>
    <name evidence="4" type="ORF">SAMN04487997_1360</name>
</gene>
<feature type="compositionally biased region" description="Basic and acidic residues" evidence="1">
    <location>
        <begin position="540"/>
        <end position="555"/>
    </location>
</feature>
<keyword evidence="2" id="KW-0812">Transmembrane</keyword>
<feature type="region of interest" description="Disordered" evidence="1">
    <location>
        <begin position="344"/>
        <end position="416"/>
    </location>
</feature>
<dbReference type="Proteomes" id="UP000199420">
    <property type="component" value="Unassembled WGS sequence"/>
</dbReference>
<dbReference type="PANTHER" id="PTHR34978">
    <property type="entry name" value="POSSIBLE SENSOR-TRANSDUCER PROTEIN BLAR"/>
    <property type="match status" value="1"/>
</dbReference>
<feature type="domain" description="Peptidase M56" evidence="3">
    <location>
        <begin position="16"/>
        <end position="303"/>
    </location>
</feature>
<feature type="transmembrane region" description="Helical" evidence="2">
    <location>
        <begin position="113"/>
        <end position="133"/>
    </location>
</feature>
<feature type="compositionally biased region" description="Pro residues" evidence="1">
    <location>
        <begin position="349"/>
        <end position="361"/>
    </location>
</feature>
<dbReference type="EMBL" id="FNYC01000002">
    <property type="protein sequence ID" value="SEI65851.1"/>
    <property type="molecule type" value="Genomic_DNA"/>
</dbReference>
<dbReference type="PANTHER" id="PTHR34978:SF3">
    <property type="entry name" value="SLR0241 PROTEIN"/>
    <property type="match status" value="1"/>
</dbReference>
<reference evidence="4 5" key="1">
    <citation type="submission" date="2016-10" db="EMBL/GenBank/DDBJ databases">
        <authorList>
            <person name="de Groot N.N."/>
        </authorList>
    </citation>
    <scope>NUCLEOTIDE SEQUENCE [LARGE SCALE GENOMIC DNA]</scope>
    <source>
        <strain evidence="4 5">DSM 26515</strain>
    </source>
</reference>
<feature type="transmembrane region" description="Helical" evidence="2">
    <location>
        <begin position="15"/>
        <end position="33"/>
    </location>
</feature>
<dbReference type="AlphaFoldDB" id="A0A1H6SD48"/>